<protein>
    <submittedName>
        <fullName evidence="2">Pas22</fullName>
    </submittedName>
</protein>
<dbReference type="EMBL" id="AY576796">
    <property type="protein sequence ID" value="AAT36770.1"/>
    <property type="molecule type" value="Genomic_DNA"/>
</dbReference>
<evidence type="ECO:0000313" key="3">
    <source>
        <dbReference type="Proteomes" id="UP000001245"/>
    </source>
</evidence>
<proteinExistence type="predicted"/>
<evidence type="ECO:0000313" key="2">
    <source>
        <dbReference type="EMBL" id="AAT36770.1"/>
    </source>
</evidence>
<feature type="compositionally biased region" description="Basic residues" evidence="1">
    <location>
        <begin position="126"/>
        <end position="144"/>
    </location>
</feature>
<dbReference type="RefSeq" id="YP_024808.1">
    <property type="nucleotide sequence ID" value="NC_005885.1"/>
</dbReference>
<keyword evidence="3" id="KW-1185">Reference proteome</keyword>
<gene>
    <name evidence="2" type="primary">pas22</name>
</gene>
<evidence type="ECO:0000256" key="1">
    <source>
        <dbReference type="SAM" id="MobiDB-lite"/>
    </source>
</evidence>
<sequence>MTEPNSTDPAAETAEVIPEQEIEFGGRTLWVKMPSPEQLLVWKRTLRKLQGADVEGWNGEQVMAALERTRSIIDSVLAHEVDKDWLDDEMLAGRVGLKDTAQIINATVDAFATAAEAEGNRETRRAAAKKAPAKKATRKKAARP</sequence>
<dbReference type="Proteomes" id="UP000001245">
    <property type="component" value="Segment"/>
</dbReference>
<accession>Q6J809</accession>
<feature type="region of interest" description="Disordered" evidence="1">
    <location>
        <begin position="116"/>
        <end position="144"/>
    </location>
</feature>
<name>Q6J809_9CAUD</name>
<dbReference type="KEGG" id="vg:2846153"/>
<dbReference type="GeneID" id="2846153"/>
<organism evidence="2 3">
    <name type="scientific">Actinoplanes phage phiAsp2</name>
    <dbReference type="NCBI Taxonomy" id="279303"/>
    <lineage>
        <taxon>Viruses</taxon>
        <taxon>Duplodnaviria</taxon>
        <taxon>Heunggongvirae</taxon>
        <taxon>Uroviricota</taxon>
        <taxon>Caudoviricetes</taxon>
        <taxon>Aspduovirus</taxon>
        <taxon>Aspduovirus Asp2</taxon>
    </lineage>
</organism>
<reference evidence="2 3" key="1">
    <citation type="journal article" date="2004" name="Virus Genes">
        <title>The genome of phiAsp2, an actinoplanes infecting phage.</title>
        <authorList>
            <person name="Jarling M."/>
            <person name="Bartkowiak K."/>
            <person name="Pape H."/>
            <person name="Meinhardt F."/>
        </authorList>
    </citation>
    <scope>NUCLEOTIDE SEQUENCE</scope>
</reference>